<evidence type="ECO:0008006" key="5">
    <source>
        <dbReference type="Google" id="ProtNLM"/>
    </source>
</evidence>
<reference evidence="4" key="1">
    <citation type="submission" date="2018-05" db="EMBL/GenBank/DDBJ databases">
        <authorList>
            <person name="Nie L."/>
        </authorList>
    </citation>
    <scope>NUCLEOTIDE SEQUENCE [LARGE SCALE GENOMIC DNA]</scope>
    <source>
        <strain evidence="4">NL</strain>
    </source>
</reference>
<dbReference type="Gene3D" id="2.120.10.80">
    <property type="entry name" value="Kelch-type beta propeller"/>
    <property type="match status" value="1"/>
</dbReference>
<dbReference type="Proteomes" id="UP000248553">
    <property type="component" value="Unassembled WGS sequence"/>
</dbReference>
<protein>
    <recommendedName>
        <fullName evidence="5">IPT/TIG domain-containing protein</fullName>
    </recommendedName>
</protein>
<proteinExistence type="predicted"/>
<dbReference type="PROSITE" id="PS51257">
    <property type="entry name" value="PROKAR_LIPOPROTEIN"/>
    <property type="match status" value="1"/>
</dbReference>
<dbReference type="Gene3D" id="2.60.40.10">
    <property type="entry name" value="Immunoglobulins"/>
    <property type="match status" value="1"/>
</dbReference>
<dbReference type="InterPro" id="IPR011498">
    <property type="entry name" value="Kelch_2"/>
</dbReference>
<dbReference type="RefSeq" id="WP_111480088.1">
    <property type="nucleotide sequence ID" value="NZ_QHKM01000008.1"/>
</dbReference>
<dbReference type="EMBL" id="QHKM01000008">
    <property type="protein sequence ID" value="RAK63970.1"/>
    <property type="molecule type" value="Genomic_DNA"/>
</dbReference>
<name>A0A328B968_9BACT</name>
<keyword evidence="4" id="KW-1185">Reference proteome</keyword>
<comment type="caution">
    <text evidence="3">The sequence shown here is derived from an EMBL/GenBank/DDBJ whole genome shotgun (WGS) entry which is preliminary data.</text>
</comment>
<dbReference type="OrthoDB" id="103335at2"/>
<keyword evidence="2" id="KW-0677">Repeat</keyword>
<evidence type="ECO:0000256" key="2">
    <source>
        <dbReference type="ARBA" id="ARBA00022737"/>
    </source>
</evidence>
<accession>A0A328B968</accession>
<dbReference type="InterPro" id="IPR013783">
    <property type="entry name" value="Ig-like_fold"/>
</dbReference>
<dbReference type="Pfam" id="PF07646">
    <property type="entry name" value="Kelch_2"/>
    <property type="match status" value="1"/>
</dbReference>
<keyword evidence="1" id="KW-0880">Kelch repeat</keyword>
<dbReference type="AlphaFoldDB" id="A0A328B968"/>
<organism evidence="3 4">
    <name type="scientific">Hymenobacter edaphi</name>
    <dbReference type="NCBI Taxonomy" id="2211146"/>
    <lineage>
        <taxon>Bacteria</taxon>
        <taxon>Pseudomonadati</taxon>
        <taxon>Bacteroidota</taxon>
        <taxon>Cytophagia</taxon>
        <taxon>Cytophagales</taxon>
        <taxon>Hymenobacteraceae</taxon>
        <taxon>Hymenobacter</taxon>
    </lineage>
</organism>
<dbReference type="SUPFAM" id="SSF81296">
    <property type="entry name" value="E set domains"/>
    <property type="match status" value="1"/>
</dbReference>
<dbReference type="PANTHER" id="PTHR24412:SF489">
    <property type="entry name" value="RING FINGER DOMAIN AND KELCH REPEAT-CONTAINING PROTEIN DDB_G0271372"/>
    <property type="match status" value="1"/>
</dbReference>
<dbReference type="SUPFAM" id="SSF50965">
    <property type="entry name" value="Galactose oxidase, central domain"/>
    <property type="match status" value="1"/>
</dbReference>
<dbReference type="InterPro" id="IPR015915">
    <property type="entry name" value="Kelch-typ_b-propeller"/>
</dbReference>
<sequence length="403" mass="43989">MSRLPLAVATLPFLASCHPPAPEPAPTEQLAAPGIFHFYPQAAAVDATVMLLGNDFSAMPANNVVKFGSGEAKAYYVRKSSYFDTLKVKVPGNATNGPLTLSIYGKTATAVRPFFLTTGRWTRKADFNLVGRGSVYGTGFYLGGKVYTVVPGNNELWAYDPLQNAWSRKAPHPVGPLTLTTHVGELVSFVLGNAAYVGVSVSSPPSDQFRFYRYDPATDQWSTPSSAPYVRSRSSAVFGFGTKGYLIDTGPMDGQKVMEYDPQLGFWRRIGTFPGPARTLSTFFVLNGKAYVGGGSTGTSSDLLLDFWEFSPLTNSWARKADLPLSTERANGFSAGGRGYLMTESRQCFVYNPQADTWARESDFIGSFIPSPSNISSPDKGYLVWGWDAINSNYPNFWEFSPR</sequence>
<dbReference type="InterPro" id="IPR014756">
    <property type="entry name" value="Ig_E-set"/>
</dbReference>
<dbReference type="InterPro" id="IPR011043">
    <property type="entry name" value="Gal_Oxase/kelch_b-propeller"/>
</dbReference>
<evidence type="ECO:0000256" key="1">
    <source>
        <dbReference type="ARBA" id="ARBA00022441"/>
    </source>
</evidence>
<evidence type="ECO:0000313" key="4">
    <source>
        <dbReference type="Proteomes" id="UP000248553"/>
    </source>
</evidence>
<gene>
    <name evidence="3" type="ORF">DLM85_20740</name>
</gene>
<evidence type="ECO:0000313" key="3">
    <source>
        <dbReference type="EMBL" id="RAK63970.1"/>
    </source>
</evidence>
<dbReference type="PANTHER" id="PTHR24412">
    <property type="entry name" value="KELCH PROTEIN"/>
    <property type="match status" value="1"/>
</dbReference>